<dbReference type="EMBL" id="KV722344">
    <property type="protein sequence ID" value="OCH94398.1"/>
    <property type="molecule type" value="Genomic_DNA"/>
</dbReference>
<protein>
    <submittedName>
        <fullName evidence="1">Uncharacterized protein</fullName>
    </submittedName>
</protein>
<sequence length="77" mass="8348">MARSSATAPFSYISDGLGVDWYFGDAVLWNFYSLFGFGSYMASGSGGPFVQLLSLTDANEALAKFDVMSETRISLLE</sequence>
<name>A0A8E2DRH0_9APHY</name>
<proteinExistence type="predicted"/>
<evidence type="ECO:0000313" key="1">
    <source>
        <dbReference type="EMBL" id="OCH94398.1"/>
    </source>
</evidence>
<gene>
    <name evidence="1" type="ORF">OBBRIDRAFT_142879</name>
</gene>
<dbReference type="AlphaFoldDB" id="A0A8E2DRH0"/>
<organism evidence="1 2">
    <name type="scientific">Obba rivulosa</name>
    <dbReference type="NCBI Taxonomy" id="1052685"/>
    <lineage>
        <taxon>Eukaryota</taxon>
        <taxon>Fungi</taxon>
        <taxon>Dikarya</taxon>
        <taxon>Basidiomycota</taxon>
        <taxon>Agaricomycotina</taxon>
        <taxon>Agaricomycetes</taxon>
        <taxon>Polyporales</taxon>
        <taxon>Gelatoporiaceae</taxon>
        <taxon>Obba</taxon>
    </lineage>
</organism>
<reference evidence="1 2" key="1">
    <citation type="submission" date="2016-07" db="EMBL/GenBank/DDBJ databases">
        <title>Draft genome of the white-rot fungus Obba rivulosa 3A-2.</title>
        <authorList>
            <consortium name="DOE Joint Genome Institute"/>
            <person name="Miettinen O."/>
            <person name="Riley R."/>
            <person name="Acob R."/>
            <person name="Barry K."/>
            <person name="Cullen D."/>
            <person name="De Vries R."/>
            <person name="Hainaut M."/>
            <person name="Hatakka A."/>
            <person name="Henrissat B."/>
            <person name="Hilden K."/>
            <person name="Kuo R."/>
            <person name="Labutti K."/>
            <person name="Lipzen A."/>
            <person name="Makela M.R."/>
            <person name="Sandor L."/>
            <person name="Spatafora J.W."/>
            <person name="Grigoriev I.V."/>
            <person name="Hibbett D.S."/>
        </authorList>
    </citation>
    <scope>NUCLEOTIDE SEQUENCE [LARGE SCALE GENOMIC DNA]</scope>
    <source>
        <strain evidence="1 2">3A-2</strain>
    </source>
</reference>
<dbReference type="OrthoDB" id="771136at2759"/>
<evidence type="ECO:0000313" key="2">
    <source>
        <dbReference type="Proteomes" id="UP000250043"/>
    </source>
</evidence>
<accession>A0A8E2DRH0</accession>
<dbReference type="Proteomes" id="UP000250043">
    <property type="component" value="Unassembled WGS sequence"/>
</dbReference>
<keyword evidence="2" id="KW-1185">Reference proteome</keyword>